<organism evidence="1 2">
    <name type="scientific">Alkalibacterium thalassium</name>
    <dbReference type="NCBI Taxonomy" id="426701"/>
    <lineage>
        <taxon>Bacteria</taxon>
        <taxon>Bacillati</taxon>
        <taxon>Bacillota</taxon>
        <taxon>Bacilli</taxon>
        <taxon>Lactobacillales</taxon>
        <taxon>Carnobacteriaceae</taxon>
        <taxon>Alkalibacterium</taxon>
    </lineage>
</organism>
<accession>A0A1G9FSU7</accession>
<dbReference type="Pfam" id="PF12787">
    <property type="entry name" value="EcsC"/>
    <property type="match status" value="1"/>
</dbReference>
<dbReference type="STRING" id="426701.SAMN04488098_10864"/>
<evidence type="ECO:0000313" key="2">
    <source>
        <dbReference type="Proteomes" id="UP000199433"/>
    </source>
</evidence>
<protein>
    <submittedName>
        <fullName evidence="1">EcsC protein family protein</fullName>
    </submittedName>
</protein>
<proteinExistence type="predicted"/>
<evidence type="ECO:0000313" key="1">
    <source>
        <dbReference type="EMBL" id="SDK91405.1"/>
    </source>
</evidence>
<gene>
    <name evidence="1" type="ORF">SAMN04488098_10864</name>
</gene>
<dbReference type="InterPro" id="IPR024787">
    <property type="entry name" value="EcsC"/>
</dbReference>
<name>A0A1G9FSU7_9LACT</name>
<keyword evidence="2" id="KW-1185">Reference proteome</keyword>
<dbReference type="AlphaFoldDB" id="A0A1G9FSU7"/>
<dbReference type="EMBL" id="FNFK01000086">
    <property type="protein sequence ID" value="SDK91405.1"/>
    <property type="molecule type" value="Genomic_DNA"/>
</dbReference>
<dbReference type="OrthoDB" id="1425703at2"/>
<reference evidence="2" key="1">
    <citation type="submission" date="2016-10" db="EMBL/GenBank/DDBJ databases">
        <authorList>
            <person name="Varghese N."/>
            <person name="Submissions S."/>
        </authorList>
    </citation>
    <scope>NUCLEOTIDE SEQUENCE [LARGE SCALE GENOMIC DNA]</scope>
    <source>
        <strain evidence="2">DSM 19181</strain>
    </source>
</reference>
<dbReference type="RefSeq" id="WP_091268895.1">
    <property type="nucleotide sequence ID" value="NZ_FNFK01000086.1"/>
</dbReference>
<dbReference type="Proteomes" id="UP000199433">
    <property type="component" value="Unassembled WGS sequence"/>
</dbReference>
<sequence>MEKDTSKGSQILDFAYDKCLTGIPKVSKPIEDLANDYISRYGNTDEAIDRLISNQLSKNTINGFIAGFGGIAFMKFSLPVNITSVTYVQMRMIAAIAIIKGYDLNEDAVQTFVYACIVGKSAGDVLKKSGINFSNKVGQNVLSKIPGKVFIDLNKKLH</sequence>